<feature type="domain" description="DCUN1" evidence="3">
    <location>
        <begin position="52"/>
        <end position="234"/>
    </location>
</feature>
<dbReference type="AlphaFoldDB" id="A0A804LW90"/>
<reference evidence="4" key="2">
    <citation type="submission" date="2019-07" db="EMBL/GenBank/DDBJ databases">
        <authorList>
            <person name="Seetharam A."/>
            <person name="Woodhouse M."/>
            <person name="Cannon E."/>
        </authorList>
    </citation>
    <scope>NUCLEOTIDE SEQUENCE [LARGE SCALE GENOMIC DNA]</scope>
    <source>
        <strain evidence="4">cv. B73</strain>
    </source>
</reference>
<dbReference type="FunFam" id="1.10.238.200:FF:000005">
    <property type="entry name" value="Defective in cullin neddylation protein"/>
    <property type="match status" value="1"/>
</dbReference>
<dbReference type="Proteomes" id="UP000007305">
    <property type="component" value="Chromosome 1"/>
</dbReference>
<comment type="function">
    <text evidence="1">Neddylation of cullins play an essential role in the regulation of SCF-type complexes activity.</text>
</comment>
<gene>
    <name evidence="4" type="primary">LOC100283419</name>
</gene>
<dbReference type="RefSeq" id="XP_008677383.1">
    <property type="nucleotide sequence ID" value="XM_008679161.4"/>
</dbReference>
<dbReference type="InterPro" id="IPR014764">
    <property type="entry name" value="DCN-prot"/>
</dbReference>
<keyword evidence="5" id="KW-1185">Reference proteome</keyword>
<name>A0A804LW90_MAIZE</name>
<evidence type="ECO:0000256" key="1">
    <source>
        <dbReference type="RuleBase" id="RU410713"/>
    </source>
</evidence>
<dbReference type="Pfam" id="PF03556">
    <property type="entry name" value="Cullin_binding"/>
    <property type="match status" value="1"/>
</dbReference>
<dbReference type="OrthoDB" id="286637at2759"/>
<proteinExistence type="evidence at protein level"/>
<evidence type="ECO:0007829" key="6">
    <source>
        <dbReference type="PeptideAtlas" id="A0A804LW90"/>
    </source>
</evidence>
<dbReference type="SUPFAM" id="SSF47473">
    <property type="entry name" value="EF-hand"/>
    <property type="match status" value="1"/>
</dbReference>
<dbReference type="InterPro" id="IPR005176">
    <property type="entry name" value="PONY_dom"/>
</dbReference>
<reference evidence="5" key="1">
    <citation type="submission" date="2015-12" db="EMBL/GenBank/DDBJ databases">
        <title>Update maize B73 reference genome by single molecule sequencing technologies.</title>
        <authorList>
            <consortium name="Maize Genome Sequencing Project"/>
            <person name="Ware D."/>
        </authorList>
    </citation>
    <scope>NUCLEOTIDE SEQUENCE [LARGE SCALE GENOMIC DNA]</scope>
    <source>
        <strain evidence="5">cv. B73</strain>
    </source>
</reference>
<dbReference type="GeneID" id="100283419"/>
<dbReference type="PROSITE" id="PS51229">
    <property type="entry name" value="DCUN1"/>
    <property type="match status" value="1"/>
</dbReference>
<dbReference type="Gene3D" id="1.10.238.10">
    <property type="entry name" value="EF-hand"/>
    <property type="match status" value="1"/>
</dbReference>
<organism evidence="4 5">
    <name type="scientific">Zea mays</name>
    <name type="common">Maize</name>
    <dbReference type="NCBI Taxonomy" id="4577"/>
    <lineage>
        <taxon>Eukaryota</taxon>
        <taxon>Viridiplantae</taxon>
        <taxon>Streptophyta</taxon>
        <taxon>Embryophyta</taxon>
        <taxon>Tracheophyta</taxon>
        <taxon>Spermatophyta</taxon>
        <taxon>Magnoliopsida</taxon>
        <taxon>Liliopsida</taxon>
        <taxon>Poales</taxon>
        <taxon>Poaceae</taxon>
        <taxon>PACMAD clade</taxon>
        <taxon>Panicoideae</taxon>
        <taxon>Andropogonodae</taxon>
        <taxon>Andropogoneae</taxon>
        <taxon>Tripsacinae</taxon>
        <taxon>Zea</taxon>
    </lineage>
</organism>
<dbReference type="FunFam" id="1.10.238.10:FF:000162">
    <property type="entry name" value="Defective in cullin neddylation protein"/>
    <property type="match status" value="1"/>
</dbReference>
<evidence type="ECO:0000313" key="4">
    <source>
        <dbReference type="EnsemblPlants" id="Zm00001eb041230_P005"/>
    </source>
</evidence>
<dbReference type="PANTHER" id="PTHR12281:SF12">
    <property type="entry name" value="DEFECTIVE IN CULLIN NEDDYLATION PROTEIN"/>
    <property type="match status" value="1"/>
</dbReference>
<dbReference type="InterPro" id="IPR042460">
    <property type="entry name" value="DCN1-like_PONY"/>
</dbReference>
<dbReference type="Gramene" id="Zm00001eb041230_T005">
    <property type="protein sequence ID" value="Zm00001eb041230_P005"/>
    <property type="gene ID" value="Zm00001eb041230"/>
</dbReference>
<dbReference type="EnsemblPlants" id="Zm00001eb041230_T005">
    <property type="protein sequence ID" value="Zm00001eb041230_P005"/>
    <property type="gene ID" value="Zm00001eb041230"/>
</dbReference>
<dbReference type="InterPro" id="IPR011992">
    <property type="entry name" value="EF-hand-dom_pair"/>
</dbReference>
<dbReference type="Gene3D" id="1.10.238.200">
    <property type="entry name" value="Cullin, PONY binding domain"/>
    <property type="match status" value="1"/>
</dbReference>
<protein>
    <recommendedName>
        <fullName evidence="1">Defective in cullin neddylation protein</fullName>
    </recommendedName>
</protein>
<feature type="region of interest" description="Disordered" evidence="2">
    <location>
        <begin position="1"/>
        <end position="49"/>
    </location>
</feature>
<dbReference type="PANTHER" id="PTHR12281">
    <property type="entry name" value="RP42 RELATED"/>
    <property type="match status" value="1"/>
</dbReference>
<reference evidence="4" key="3">
    <citation type="submission" date="2021-05" db="UniProtKB">
        <authorList>
            <consortium name="EnsemblPlants"/>
        </authorList>
    </citation>
    <scope>IDENTIFICATION</scope>
    <source>
        <strain evidence="4">cv. B73</strain>
    </source>
</reference>
<evidence type="ECO:0000256" key="2">
    <source>
        <dbReference type="SAM" id="MobiDB-lite"/>
    </source>
</evidence>
<evidence type="ECO:0000259" key="3">
    <source>
        <dbReference type="PROSITE" id="PS51229"/>
    </source>
</evidence>
<accession>A0A804LW90</accession>
<sequence length="238" mass="27583">MRRASKKSLSSAATASAGAEQVNEKQNRKRKGVSTNLTSRKAQRGPTKAVSKEVERIDQFFYTYADNSSVMIDPEGIETLCSHLEVPHTDVRILMLAWKMGCEKQGYFTLDEWRAGLKALRADSISKLKKAFPELVQEVTRPSNFQDFYIYAFRYCLTEDKKKCIEIPVACELLNLVLGLQFRPQYQNDYKVINMDQWMGFMRFCNEINFPSLDNYDSDLAWPLILDNFVEWLRENKS</sequence>
<evidence type="ECO:0000313" key="5">
    <source>
        <dbReference type="Proteomes" id="UP000007305"/>
    </source>
</evidence>
<keyword evidence="6" id="KW-1267">Proteomics identification</keyword>
<feature type="compositionally biased region" description="Low complexity" evidence="2">
    <location>
        <begin position="7"/>
        <end position="17"/>
    </location>
</feature>